<dbReference type="EMBL" id="OU466860">
    <property type="protein sequence ID" value="CAH2061617.1"/>
    <property type="molecule type" value="Genomic_DNA"/>
</dbReference>
<dbReference type="Proteomes" id="UP000836841">
    <property type="component" value="Chromosome 4"/>
</dbReference>
<feature type="domain" description="Carbohydrate kinase FGGY C-terminal" evidence="10">
    <location>
        <begin position="364"/>
        <end position="523"/>
    </location>
</feature>
<keyword evidence="12" id="KW-1185">Reference proteome</keyword>
<organism evidence="11 12">
    <name type="scientific">Thlaspi arvense</name>
    <name type="common">Field penny-cress</name>
    <dbReference type="NCBI Taxonomy" id="13288"/>
    <lineage>
        <taxon>Eukaryota</taxon>
        <taxon>Viridiplantae</taxon>
        <taxon>Streptophyta</taxon>
        <taxon>Embryophyta</taxon>
        <taxon>Tracheophyta</taxon>
        <taxon>Spermatophyta</taxon>
        <taxon>Magnoliopsida</taxon>
        <taxon>eudicotyledons</taxon>
        <taxon>Gunneridae</taxon>
        <taxon>Pentapetalae</taxon>
        <taxon>rosids</taxon>
        <taxon>malvids</taxon>
        <taxon>Brassicales</taxon>
        <taxon>Brassicaceae</taxon>
        <taxon>Thlaspideae</taxon>
        <taxon>Thlaspi</taxon>
    </lineage>
</organism>
<dbReference type="GO" id="GO:0005829">
    <property type="term" value="C:cytosol"/>
    <property type="evidence" value="ECO:0007669"/>
    <property type="project" value="TreeGrafter"/>
</dbReference>
<dbReference type="PANTHER" id="PTHR10196:SF80">
    <property type="entry name" value="D-RIBULOSE KINASE"/>
    <property type="match status" value="1"/>
</dbReference>
<comment type="similarity">
    <text evidence="2">Belongs to the FGGY kinase family.</text>
</comment>
<evidence type="ECO:0000256" key="2">
    <source>
        <dbReference type="ARBA" id="ARBA00009156"/>
    </source>
</evidence>
<protein>
    <recommendedName>
        <fullName evidence="9">D-ribulose kinase</fullName>
        <ecNumber evidence="8">2.7.1.47</ecNumber>
    </recommendedName>
</protein>
<keyword evidence="4" id="KW-0547">Nucleotide-binding</keyword>
<dbReference type="InterPro" id="IPR018485">
    <property type="entry name" value="FGGY_C"/>
</dbReference>
<comment type="catalytic activity">
    <reaction evidence="7">
        <text>D-ribulose + ATP = D-ribulose 5-phosphate + ADP + H(+)</text>
        <dbReference type="Rhea" id="RHEA:17601"/>
        <dbReference type="ChEBI" id="CHEBI:15378"/>
        <dbReference type="ChEBI" id="CHEBI:17173"/>
        <dbReference type="ChEBI" id="CHEBI:30616"/>
        <dbReference type="ChEBI" id="CHEBI:58121"/>
        <dbReference type="ChEBI" id="CHEBI:456216"/>
        <dbReference type="EC" id="2.7.1.47"/>
    </reaction>
</comment>
<evidence type="ECO:0000256" key="1">
    <source>
        <dbReference type="ARBA" id="ARBA00001968"/>
    </source>
</evidence>
<comment type="cofactor">
    <cofactor evidence="1">
        <name>a divalent metal cation</name>
        <dbReference type="ChEBI" id="CHEBI:60240"/>
    </cofactor>
</comment>
<evidence type="ECO:0000256" key="4">
    <source>
        <dbReference type="ARBA" id="ARBA00022741"/>
    </source>
</evidence>
<dbReference type="PANTHER" id="PTHR10196">
    <property type="entry name" value="SUGAR KINASE"/>
    <property type="match status" value="1"/>
</dbReference>
<dbReference type="EC" id="2.7.1.47" evidence="8"/>
<name>A0AAU9S854_THLAR</name>
<evidence type="ECO:0000256" key="3">
    <source>
        <dbReference type="ARBA" id="ARBA00022679"/>
    </source>
</evidence>
<evidence type="ECO:0000256" key="5">
    <source>
        <dbReference type="ARBA" id="ARBA00022777"/>
    </source>
</evidence>
<dbReference type="SUPFAM" id="SSF53067">
    <property type="entry name" value="Actin-like ATPase domain"/>
    <property type="match status" value="2"/>
</dbReference>
<dbReference type="FunFam" id="3.30.420.40:FF:000180">
    <property type="entry name" value="D-ribulose kinase isoform X1"/>
    <property type="match status" value="1"/>
</dbReference>
<reference evidence="11 12" key="1">
    <citation type="submission" date="2022-03" db="EMBL/GenBank/DDBJ databases">
        <authorList>
            <person name="Nunn A."/>
            <person name="Chopra R."/>
            <person name="Nunn A."/>
            <person name="Contreras Garrido A."/>
        </authorList>
    </citation>
    <scope>NUCLEOTIDE SEQUENCE [LARGE SCALE GENOMIC DNA]</scope>
</reference>
<evidence type="ECO:0000256" key="6">
    <source>
        <dbReference type="ARBA" id="ARBA00022840"/>
    </source>
</evidence>
<dbReference type="Gene3D" id="3.30.420.40">
    <property type="match status" value="3"/>
</dbReference>
<gene>
    <name evidence="11" type="ORF">TAV2_LOCUS13936</name>
</gene>
<dbReference type="AlphaFoldDB" id="A0AAU9S854"/>
<dbReference type="Pfam" id="PF02782">
    <property type="entry name" value="FGGY_C"/>
    <property type="match status" value="1"/>
</dbReference>
<evidence type="ECO:0000256" key="9">
    <source>
        <dbReference type="ARBA" id="ARBA00072590"/>
    </source>
</evidence>
<evidence type="ECO:0000313" key="11">
    <source>
        <dbReference type="EMBL" id="CAH2061617.1"/>
    </source>
</evidence>
<evidence type="ECO:0000256" key="7">
    <source>
        <dbReference type="ARBA" id="ARBA00051146"/>
    </source>
</evidence>
<evidence type="ECO:0000256" key="8">
    <source>
        <dbReference type="ARBA" id="ARBA00066370"/>
    </source>
</evidence>
<dbReference type="GO" id="GO:0005997">
    <property type="term" value="P:xylulose metabolic process"/>
    <property type="evidence" value="ECO:0007669"/>
    <property type="project" value="TreeGrafter"/>
</dbReference>
<dbReference type="GO" id="GO:0004856">
    <property type="term" value="F:D-xylulokinase activity"/>
    <property type="evidence" value="ECO:0007669"/>
    <property type="project" value="TreeGrafter"/>
</dbReference>
<dbReference type="GO" id="GO:0005524">
    <property type="term" value="F:ATP binding"/>
    <property type="evidence" value="ECO:0007669"/>
    <property type="project" value="UniProtKB-KW"/>
</dbReference>
<keyword evidence="3" id="KW-0808">Transferase</keyword>
<evidence type="ECO:0000259" key="10">
    <source>
        <dbReference type="Pfam" id="PF02782"/>
    </source>
</evidence>
<accession>A0AAU9S854</accession>
<dbReference type="InterPro" id="IPR043129">
    <property type="entry name" value="ATPase_NBD"/>
</dbReference>
<dbReference type="GO" id="GO:0019150">
    <property type="term" value="F:D-ribulokinase activity"/>
    <property type="evidence" value="ECO:0007669"/>
    <property type="project" value="UniProtKB-EC"/>
</dbReference>
<keyword evidence="6" id="KW-0067">ATP-binding</keyword>
<keyword evidence="5" id="KW-0418">Kinase</keyword>
<evidence type="ECO:0000313" key="12">
    <source>
        <dbReference type="Proteomes" id="UP000836841"/>
    </source>
</evidence>
<sequence length="532" mass="58554">MLMLRKLQISSFELFESPKQPGFCTSSSRIVSLPKTRLYSNLSRSSDFRAMADMSGNGGTSLGKLYLGMDFGTSGARFTVIDEQGGIRVEGKREYPRFVREESMDWASSWKATLFALLEDIPITVRSLVSSISLDGTSATTLILNRHVMISFRCFCCNLSLHHHRHHHGQYQVIEMLFDSPLLVQIMCTSESGEVLCRPLLYNQSCPDALPEVKSIAPANHTVCSGSSTLCKLVSWWNLKLPNRESAVLLHQADWLLWLLHGRLGVSDYNNALKVGYDPESESYPSWLLSQPYSHLLPVVQAPGTSIGNLKESIRRQFGFPDDCIVCTGTTDSIAAFLAARGTEPGKAVTSLGSTLAIKLLSTKRVDDARYGVYSHRLDDKWLVGGASNTGGAILRQLFSDEQLERLSRQIDPAVASSLDYYPLQSSGERFPVADPNLAPRLLPRPENDVEYLHGILESIARIEGKGYKLLKEMGATEAEEVLTAGGGAKNDTWIKIRQRVLGLPVSRAVHTEASYGASLLALKGAKQNSGL</sequence>
<proteinExistence type="inferred from homology"/>
<dbReference type="CDD" id="cd07783">
    <property type="entry name" value="ASKHA_NBD_FGGY_SePSK_AtXK1-like"/>
    <property type="match status" value="1"/>
</dbReference>